<dbReference type="PANTHER" id="PTHR41521">
    <property type="match status" value="1"/>
</dbReference>
<evidence type="ECO:0000313" key="2">
    <source>
        <dbReference type="EMBL" id="KPL52842.1"/>
    </source>
</evidence>
<protein>
    <recommendedName>
        <fullName evidence="1">DUF1330 domain-containing protein</fullName>
    </recommendedName>
</protein>
<comment type="caution">
    <text evidence="2">The sequence shown here is derived from an EMBL/GenBank/DDBJ whole genome shotgun (WGS) entry which is preliminary data.</text>
</comment>
<dbReference type="SUPFAM" id="SSF54909">
    <property type="entry name" value="Dimeric alpha+beta barrel"/>
    <property type="match status" value="1"/>
</dbReference>
<proteinExistence type="predicted"/>
<dbReference type="PANTHER" id="PTHR41521:SF4">
    <property type="entry name" value="BLR0684 PROTEIN"/>
    <property type="match status" value="1"/>
</dbReference>
<dbReference type="InterPro" id="IPR010753">
    <property type="entry name" value="DUF1330"/>
</dbReference>
<keyword evidence="3" id="KW-1185">Reference proteome</keyword>
<reference evidence="2 3" key="2">
    <citation type="submission" date="2015-10" db="EMBL/GenBank/DDBJ databases">
        <title>Draft Genome Sequence of Prosthecomicrobium hirschii ATCC 27832.</title>
        <authorList>
            <person name="Daniel J."/>
            <person name="Givan S.A."/>
            <person name="Brun Y.V."/>
            <person name="Brown P.J."/>
        </authorList>
    </citation>
    <scope>NUCLEOTIDE SEQUENCE [LARGE SCALE GENOMIC DNA]</scope>
    <source>
        <strain evidence="2 3">16</strain>
    </source>
</reference>
<organism evidence="2 3">
    <name type="scientific">Prosthecodimorpha hirschii</name>
    <dbReference type="NCBI Taxonomy" id="665126"/>
    <lineage>
        <taxon>Bacteria</taxon>
        <taxon>Pseudomonadati</taxon>
        <taxon>Pseudomonadota</taxon>
        <taxon>Alphaproteobacteria</taxon>
        <taxon>Hyphomicrobiales</taxon>
        <taxon>Ancalomicrobiaceae</taxon>
        <taxon>Prosthecodimorpha</taxon>
    </lineage>
</organism>
<dbReference type="RefSeq" id="WP_054359005.1">
    <property type="nucleotide sequence ID" value="NZ_LJYW01000001.1"/>
</dbReference>
<reference evidence="2 3" key="1">
    <citation type="submission" date="2015-09" db="EMBL/GenBank/DDBJ databases">
        <authorList>
            <person name="Jackson K.R."/>
            <person name="Lunt B.L."/>
            <person name="Fisher J.N.B."/>
            <person name="Gardner A.V."/>
            <person name="Bailey M.E."/>
            <person name="Deus L.M."/>
            <person name="Earl A.S."/>
            <person name="Gibby P.D."/>
            <person name="Hartmann K.A."/>
            <person name="Liu J.E."/>
            <person name="Manci A.M."/>
            <person name="Nielsen D.A."/>
            <person name="Solomon M.B."/>
            <person name="Breakwell D.P."/>
            <person name="Burnett S.H."/>
            <person name="Grose J.H."/>
        </authorList>
    </citation>
    <scope>NUCLEOTIDE SEQUENCE [LARGE SCALE GENOMIC DNA]</scope>
    <source>
        <strain evidence="2 3">16</strain>
    </source>
</reference>
<evidence type="ECO:0000259" key="1">
    <source>
        <dbReference type="Pfam" id="PF07045"/>
    </source>
</evidence>
<dbReference type="InterPro" id="IPR011008">
    <property type="entry name" value="Dimeric_a/b-barrel"/>
</dbReference>
<dbReference type="AlphaFoldDB" id="A0A0P6W693"/>
<sequence length="102" mass="10898">MAKAYWIARVDVTDPERYKAYVAANGPAFAKYNGRFLVRGGPFDNPVGSARDRNVVIEFDSLEQARACYASPEYAAAIAARGDGAVIDLIIIGGYDGPQPGA</sequence>
<name>A0A0P6W693_9HYPH</name>
<dbReference type="STRING" id="665126.ABB55_11975"/>
<accession>A0A0P6W693</accession>
<dbReference type="Proteomes" id="UP000048984">
    <property type="component" value="Unassembled WGS sequence"/>
</dbReference>
<evidence type="ECO:0000313" key="3">
    <source>
        <dbReference type="Proteomes" id="UP000048984"/>
    </source>
</evidence>
<dbReference type="Pfam" id="PF07045">
    <property type="entry name" value="DUF1330"/>
    <property type="match status" value="1"/>
</dbReference>
<dbReference type="OrthoDB" id="9806380at2"/>
<feature type="domain" description="DUF1330" evidence="1">
    <location>
        <begin position="3"/>
        <end position="95"/>
    </location>
</feature>
<dbReference type="EMBL" id="LJYW01000001">
    <property type="protein sequence ID" value="KPL52842.1"/>
    <property type="molecule type" value="Genomic_DNA"/>
</dbReference>
<dbReference type="Gene3D" id="3.30.70.100">
    <property type="match status" value="1"/>
</dbReference>
<gene>
    <name evidence="2" type="ORF">ABB55_11975</name>
</gene>